<dbReference type="EMBL" id="CAJVCH010430393">
    <property type="protein sequence ID" value="CAG7818794.1"/>
    <property type="molecule type" value="Genomic_DNA"/>
</dbReference>
<reference evidence="2" key="1">
    <citation type="submission" date="2021-06" db="EMBL/GenBank/DDBJ databases">
        <authorList>
            <person name="Hodson N. C."/>
            <person name="Mongue J. A."/>
            <person name="Jaron S. K."/>
        </authorList>
    </citation>
    <scope>NUCLEOTIDE SEQUENCE</scope>
</reference>
<comment type="caution">
    <text evidence="2">The sequence shown here is derived from an EMBL/GenBank/DDBJ whole genome shotgun (WGS) entry which is preliminary data.</text>
</comment>
<feature type="region of interest" description="Disordered" evidence="1">
    <location>
        <begin position="45"/>
        <end position="70"/>
    </location>
</feature>
<dbReference type="Proteomes" id="UP000708208">
    <property type="component" value="Unassembled WGS sequence"/>
</dbReference>
<evidence type="ECO:0000313" key="3">
    <source>
        <dbReference type="Proteomes" id="UP000708208"/>
    </source>
</evidence>
<keyword evidence="3" id="KW-1185">Reference proteome</keyword>
<accession>A0A8J2LA88</accession>
<dbReference type="AlphaFoldDB" id="A0A8J2LA88"/>
<feature type="compositionally biased region" description="Polar residues" evidence="1">
    <location>
        <begin position="1"/>
        <end position="16"/>
    </location>
</feature>
<feature type="non-terminal residue" evidence="2">
    <location>
        <position position="1"/>
    </location>
</feature>
<organism evidence="2 3">
    <name type="scientific">Allacma fusca</name>
    <dbReference type="NCBI Taxonomy" id="39272"/>
    <lineage>
        <taxon>Eukaryota</taxon>
        <taxon>Metazoa</taxon>
        <taxon>Ecdysozoa</taxon>
        <taxon>Arthropoda</taxon>
        <taxon>Hexapoda</taxon>
        <taxon>Collembola</taxon>
        <taxon>Symphypleona</taxon>
        <taxon>Sminthuridae</taxon>
        <taxon>Allacma</taxon>
    </lineage>
</organism>
<evidence type="ECO:0000256" key="1">
    <source>
        <dbReference type="SAM" id="MobiDB-lite"/>
    </source>
</evidence>
<evidence type="ECO:0000313" key="2">
    <source>
        <dbReference type="EMBL" id="CAG7818794.1"/>
    </source>
</evidence>
<protein>
    <submittedName>
        <fullName evidence="2">Uncharacterized protein</fullName>
    </submittedName>
</protein>
<proteinExistence type="predicted"/>
<name>A0A8J2LA88_9HEXA</name>
<gene>
    <name evidence="2" type="ORF">AFUS01_LOCUS29274</name>
</gene>
<feature type="non-terminal residue" evidence="2">
    <location>
        <position position="124"/>
    </location>
</feature>
<sequence length="124" mass="12387">KLQTWTLVAHGTSSRPNEPPGAAGNDPAKVVTTVNGSEVAVGKLPVSEGGAATGNESPFVSMPKTDGQSAVDFDGSENSIVIQPSQSHVQNPPLGIDAAQATIPVATSSSSSSCAKVSTNGQCL</sequence>
<feature type="region of interest" description="Disordered" evidence="1">
    <location>
        <begin position="1"/>
        <end position="26"/>
    </location>
</feature>